<sequence length="795" mass="88003">MCFLIRITGPKETNEAQPSSPGSVALKEMKMEELIHQIFVEENVTHDTWQISRNGKYFVVEFPVISRAFAEKILDRLSYYNVGKTEDSSIMVIDPAALVCKRSKVKGAHDIPVKHFQKFVNSLKSRLTVAQVYHAISNQGNFNFNYLCFLICAAIVSDIALVTDSAACVFASMLLSPLMEPIMCIIFGLSLRERRMTMKGFRNTSVSLVICIIVGIAFGIPAHFISMFQGISPYPTSEMSSRGEAKALIASIIVASASGVSVSFAILSNSLAAMIGNAISLSLLPPSVNCGQFFLLAVIALLDRPYVMKKTETLRENSTISVTVVQCQYRWIKDYSFIYITNACDAPTEFAIRGVVSFCLTLLNIILIIITGYSVNRLKDLVPQSFTNDETRRFYTKDLKEVRDNYDCVHRLKAADLAAQAYQEYLRLSLHPPEGDYTAEDTEQLTANFQAVMEGIGHDPHIQTIGSWTHSGHSDFLAEFTRATEALSQGSDNLSGPGNGTSGRAFARNSISSDGGYRRRHILPTPRRQTSCIERSRSFGTRYDCSRRGFSTQNPTAGRSEALGSYLPRRLRQIGTTENGDHEEALEQPRPQSLTPPASTDPEGAASPQPHPPPPPMRFTYQQNQRQVRTGFWQNLLNRRFSSPHPPPPMPVPEVESEMERGTSQWPPRRTPEDAIAGEVSMREPSASVFGLKPVLSRVSSIESDASELLGEAPPSNSGGNAATSHRHLQQKQHQQISRSAYDVSSMLPRNHIPLAVHKRSLASVSTIGGKFEVTPTIRKPQSTRNLGSYLEKGF</sequence>
<reference evidence="5" key="3">
    <citation type="submission" date="2020-10" db="UniProtKB">
        <authorList>
            <consortium name="WormBaseParasite"/>
        </authorList>
    </citation>
    <scope>IDENTIFICATION</scope>
</reference>
<name>A0A068WPJ5_ECHGR</name>
<keyword evidence="2" id="KW-1133">Transmembrane helix</keyword>
<proteinExistence type="predicted"/>
<dbReference type="OrthoDB" id="543859at2759"/>
<feature type="transmembrane region" description="Helical" evidence="2">
    <location>
        <begin position="355"/>
        <end position="375"/>
    </location>
</feature>
<dbReference type="Pfam" id="PF04087">
    <property type="entry name" value="DUF389"/>
    <property type="match status" value="1"/>
</dbReference>
<keyword evidence="2" id="KW-0812">Transmembrane</keyword>
<organism evidence="3">
    <name type="scientific">Echinococcus granulosus</name>
    <name type="common">Hydatid tapeworm</name>
    <dbReference type="NCBI Taxonomy" id="6210"/>
    <lineage>
        <taxon>Eukaryota</taxon>
        <taxon>Metazoa</taxon>
        <taxon>Spiralia</taxon>
        <taxon>Lophotrochozoa</taxon>
        <taxon>Platyhelminthes</taxon>
        <taxon>Cestoda</taxon>
        <taxon>Eucestoda</taxon>
        <taxon>Cyclophyllidea</taxon>
        <taxon>Taeniidae</taxon>
        <taxon>Echinococcus</taxon>
        <taxon>Echinococcus granulosus group</taxon>
    </lineage>
</organism>
<protein>
    <submittedName>
        <fullName evidence="5">DUF2070 family protein</fullName>
    </submittedName>
</protein>
<evidence type="ECO:0000313" key="4">
    <source>
        <dbReference type="Proteomes" id="UP000492820"/>
    </source>
</evidence>
<dbReference type="PANTHER" id="PTHR20992">
    <property type="entry name" value="AT15442P-RELATED"/>
    <property type="match status" value="1"/>
</dbReference>
<feature type="region of interest" description="Disordered" evidence="1">
    <location>
        <begin position="488"/>
        <end position="620"/>
    </location>
</feature>
<dbReference type="InterPro" id="IPR005240">
    <property type="entry name" value="DUF389"/>
</dbReference>
<feature type="region of interest" description="Disordered" evidence="1">
    <location>
        <begin position="638"/>
        <end position="671"/>
    </location>
</feature>
<reference evidence="3 4" key="1">
    <citation type="journal article" date="2013" name="Nature">
        <title>The genomes of four tapeworm species reveal adaptations to parasitism.</title>
        <authorList>
            <person name="Tsai I.J."/>
            <person name="Zarowiecki M."/>
            <person name="Holroyd N."/>
            <person name="Garciarrubio A."/>
            <person name="Sanchez-Flores A."/>
            <person name="Brooks K.L."/>
            <person name="Tracey A."/>
            <person name="Bobes R.J."/>
            <person name="Fragoso G."/>
            <person name="Sciutto E."/>
            <person name="Aslett M."/>
            <person name="Beasley H."/>
            <person name="Bennett H.M."/>
            <person name="Cai J."/>
            <person name="Camicia F."/>
            <person name="Clark R."/>
            <person name="Cucher M."/>
            <person name="De Silva N."/>
            <person name="Day T.A."/>
            <person name="Deplazes P."/>
            <person name="Estrada K."/>
            <person name="Fernandez C."/>
            <person name="Holland P.W."/>
            <person name="Hou J."/>
            <person name="Hu S."/>
            <person name="Huckvale T."/>
            <person name="Hung S.S."/>
            <person name="Kamenetzky L."/>
            <person name="Keane J.A."/>
            <person name="Kiss F."/>
            <person name="Koziol U."/>
            <person name="Lambert O."/>
            <person name="Liu K."/>
            <person name="Luo X."/>
            <person name="Luo Y."/>
            <person name="Macchiaroli N."/>
            <person name="Nichol S."/>
            <person name="Paps J."/>
            <person name="Parkinson J."/>
            <person name="Pouchkina-Stantcheva N."/>
            <person name="Riddiford N."/>
            <person name="Rosenzvit M."/>
            <person name="Salinas G."/>
            <person name="Wasmuth J.D."/>
            <person name="Zamanian M."/>
            <person name="Zheng Y."/>
            <person name="Cai X."/>
            <person name="Soberon X."/>
            <person name="Olson P.D."/>
            <person name="Laclette J.P."/>
            <person name="Brehm K."/>
            <person name="Berriman M."/>
            <person name="Garciarrubio A."/>
            <person name="Bobes R.J."/>
            <person name="Fragoso G."/>
            <person name="Sanchez-Flores A."/>
            <person name="Estrada K."/>
            <person name="Cevallos M.A."/>
            <person name="Morett E."/>
            <person name="Gonzalez V."/>
            <person name="Portillo T."/>
            <person name="Ochoa-Leyva A."/>
            <person name="Jose M.V."/>
            <person name="Sciutto E."/>
            <person name="Landa A."/>
            <person name="Jimenez L."/>
            <person name="Valdes V."/>
            <person name="Carrero J.C."/>
            <person name="Larralde C."/>
            <person name="Morales-Montor J."/>
            <person name="Limon-Lason J."/>
            <person name="Soberon X."/>
            <person name="Laclette J.P."/>
        </authorList>
    </citation>
    <scope>NUCLEOTIDE SEQUENCE [LARGE SCALE GENOMIC DNA]</scope>
</reference>
<evidence type="ECO:0000256" key="1">
    <source>
        <dbReference type="SAM" id="MobiDB-lite"/>
    </source>
</evidence>
<keyword evidence="2" id="KW-0472">Membrane</keyword>
<evidence type="ECO:0000256" key="2">
    <source>
        <dbReference type="SAM" id="Phobius"/>
    </source>
</evidence>
<gene>
    <name evidence="3" type="ORF">EgrG_000491500</name>
</gene>
<feature type="transmembrane region" description="Helical" evidence="2">
    <location>
        <begin position="144"/>
        <end position="163"/>
    </location>
</feature>
<dbReference type="EMBL" id="LK028579">
    <property type="protein sequence ID" value="CDS19588.1"/>
    <property type="molecule type" value="Genomic_DNA"/>
</dbReference>
<evidence type="ECO:0000313" key="5">
    <source>
        <dbReference type="WBParaSite" id="EgrG_000491500"/>
    </source>
</evidence>
<feature type="compositionally biased region" description="Polar residues" evidence="1">
    <location>
        <begin position="715"/>
        <end position="724"/>
    </location>
</feature>
<feature type="transmembrane region" description="Helical" evidence="2">
    <location>
        <begin position="203"/>
        <end position="225"/>
    </location>
</feature>
<dbReference type="Proteomes" id="UP000492820">
    <property type="component" value="Unassembled WGS sequence"/>
</dbReference>
<feature type="transmembrane region" description="Helical" evidence="2">
    <location>
        <begin position="245"/>
        <end position="267"/>
    </location>
</feature>
<dbReference type="AlphaFoldDB" id="A0A068WPJ5"/>
<dbReference type="PANTHER" id="PTHR20992:SF9">
    <property type="entry name" value="AT15442P-RELATED"/>
    <property type="match status" value="1"/>
</dbReference>
<feature type="region of interest" description="Disordered" evidence="1">
    <location>
        <begin position="709"/>
        <end position="741"/>
    </location>
</feature>
<accession>A0A068WPJ5</accession>
<feature type="transmembrane region" description="Helical" evidence="2">
    <location>
        <begin position="169"/>
        <end position="191"/>
    </location>
</feature>
<reference evidence="3" key="2">
    <citation type="submission" date="2014-06" db="EMBL/GenBank/DDBJ databases">
        <authorList>
            <person name="Aslett M."/>
        </authorList>
    </citation>
    <scope>NUCLEOTIDE SEQUENCE</scope>
</reference>
<evidence type="ECO:0000313" key="3">
    <source>
        <dbReference type="EMBL" id="CDS19588.1"/>
    </source>
</evidence>
<dbReference type="WBParaSite" id="EgrG_000491500">
    <property type="protein sequence ID" value="EgrG_000491500"/>
    <property type="gene ID" value="EgrG_000491500"/>
</dbReference>